<keyword evidence="8" id="KW-0411">Iron-sulfur</keyword>
<dbReference type="GO" id="GO:0016829">
    <property type="term" value="F:lyase activity"/>
    <property type="evidence" value="ECO:0007669"/>
    <property type="project" value="UniProtKB-KW"/>
</dbReference>
<comment type="cofactor">
    <cofactor evidence="1">
        <name>[4Fe-4S] cluster</name>
        <dbReference type="ChEBI" id="CHEBI:49883"/>
    </cofactor>
</comment>
<gene>
    <name evidence="12" type="ORF">EV214_11187</name>
</gene>
<comment type="similarity">
    <text evidence="2">Belongs to the organic radical-activating enzymes family.</text>
</comment>
<evidence type="ECO:0000259" key="10">
    <source>
        <dbReference type="PROSITE" id="PS51379"/>
    </source>
</evidence>
<dbReference type="InterPro" id="IPR017896">
    <property type="entry name" value="4Fe4S_Fe-S-bd"/>
</dbReference>
<evidence type="ECO:0000259" key="11">
    <source>
        <dbReference type="PROSITE" id="PS51918"/>
    </source>
</evidence>
<dbReference type="EMBL" id="SLWV01000011">
    <property type="protein sequence ID" value="TCO74824.1"/>
    <property type="molecule type" value="Genomic_DNA"/>
</dbReference>
<dbReference type="AlphaFoldDB" id="A0A4R2KMZ2"/>
<feature type="domain" description="4Fe-4S ferredoxin-type" evidence="10">
    <location>
        <begin position="46"/>
        <end position="75"/>
    </location>
</feature>
<keyword evidence="12" id="KW-0670">Pyruvate</keyword>
<organism evidence="12 13">
    <name type="scientific">Marinisporobacter balticus</name>
    <dbReference type="NCBI Taxonomy" id="2018667"/>
    <lineage>
        <taxon>Bacteria</taxon>
        <taxon>Bacillati</taxon>
        <taxon>Bacillota</taxon>
        <taxon>Clostridia</taxon>
        <taxon>Peptostreptococcales</taxon>
        <taxon>Thermotaleaceae</taxon>
        <taxon>Marinisporobacter</taxon>
    </lineage>
</organism>
<feature type="domain" description="4Fe-4S ferredoxin-type" evidence="10">
    <location>
        <begin position="76"/>
        <end position="103"/>
    </location>
</feature>
<dbReference type="InterPro" id="IPR034457">
    <property type="entry name" value="Organic_radical-activating"/>
</dbReference>
<protein>
    <submittedName>
        <fullName evidence="12">Pyruvate formate lyase activating enzyme</fullName>
    </submittedName>
</protein>
<dbReference type="PROSITE" id="PS51379">
    <property type="entry name" value="4FE4S_FER_2"/>
    <property type="match status" value="2"/>
</dbReference>
<dbReference type="Gene3D" id="3.80.30.10">
    <property type="entry name" value="pyruvate-formate lyase- activating enzyme"/>
    <property type="match status" value="1"/>
</dbReference>
<dbReference type="InterPro" id="IPR012839">
    <property type="entry name" value="Organic_radical_activase"/>
</dbReference>
<dbReference type="NCBIfam" id="NF043069">
    <property type="entry name" value="T4HPD_activ_SAM"/>
    <property type="match status" value="1"/>
</dbReference>
<evidence type="ECO:0000313" key="12">
    <source>
        <dbReference type="EMBL" id="TCO74824.1"/>
    </source>
</evidence>
<evidence type="ECO:0000256" key="3">
    <source>
        <dbReference type="ARBA" id="ARBA00022485"/>
    </source>
</evidence>
<keyword evidence="12" id="KW-0456">Lyase</keyword>
<dbReference type="Gene3D" id="3.20.20.70">
    <property type="entry name" value="Aldolase class I"/>
    <property type="match status" value="1"/>
</dbReference>
<evidence type="ECO:0000256" key="7">
    <source>
        <dbReference type="ARBA" id="ARBA00023004"/>
    </source>
</evidence>
<dbReference type="Pfam" id="PF04055">
    <property type="entry name" value="Radical_SAM"/>
    <property type="match status" value="1"/>
</dbReference>
<keyword evidence="7" id="KW-0408">Iron</keyword>
<keyword evidence="4" id="KW-0949">S-adenosyl-L-methionine</keyword>
<accession>A0A4R2KMZ2</accession>
<dbReference type="SUPFAM" id="SSF54862">
    <property type="entry name" value="4Fe-4S ferredoxins"/>
    <property type="match status" value="1"/>
</dbReference>
<dbReference type="RefSeq" id="WP_132245156.1">
    <property type="nucleotide sequence ID" value="NZ_SLWV01000011.1"/>
</dbReference>
<keyword evidence="5" id="KW-0479">Metal-binding</keyword>
<dbReference type="GO" id="GO:0043364">
    <property type="term" value="F:glycyl-radical enzyme activating activity"/>
    <property type="evidence" value="ECO:0007669"/>
    <property type="project" value="InterPro"/>
</dbReference>
<evidence type="ECO:0000256" key="4">
    <source>
        <dbReference type="ARBA" id="ARBA00022691"/>
    </source>
</evidence>
<dbReference type="Pfam" id="PF13353">
    <property type="entry name" value="Fer4_12"/>
    <property type="match status" value="1"/>
</dbReference>
<dbReference type="InterPro" id="IPR040074">
    <property type="entry name" value="BssD/PflA/YjjW"/>
</dbReference>
<evidence type="ECO:0000313" key="13">
    <source>
        <dbReference type="Proteomes" id="UP000294919"/>
    </source>
</evidence>
<dbReference type="SUPFAM" id="SSF102114">
    <property type="entry name" value="Radical SAM enzymes"/>
    <property type="match status" value="1"/>
</dbReference>
<dbReference type="PANTHER" id="PTHR30352">
    <property type="entry name" value="PYRUVATE FORMATE-LYASE-ACTIVATING ENZYME"/>
    <property type="match status" value="1"/>
</dbReference>
<dbReference type="InterPro" id="IPR050014">
    <property type="entry name" value="T4HPD_activ_SAM"/>
</dbReference>
<proteinExistence type="inferred from homology"/>
<evidence type="ECO:0000256" key="2">
    <source>
        <dbReference type="ARBA" id="ARBA00009777"/>
    </source>
</evidence>
<dbReference type="InterPro" id="IPR058240">
    <property type="entry name" value="rSAM_sf"/>
</dbReference>
<dbReference type="PIRSF" id="PIRSF000371">
    <property type="entry name" value="PFL_act_enz"/>
    <property type="match status" value="1"/>
</dbReference>
<comment type="catalytic activity">
    <reaction evidence="9">
        <text>glycyl-[protein] + reduced [flavodoxin] + S-adenosyl-L-methionine = glycin-2-yl radical-[protein] + semiquinone [flavodoxin] + 5'-deoxyadenosine + L-methionine + H(+)</text>
        <dbReference type="Rhea" id="RHEA:61976"/>
        <dbReference type="Rhea" id="RHEA-COMP:10622"/>
        <dbReference type="Rhea" id="RHEA-COMP:14480"/>
        <dbReference type="Rhea" id="RHEA-COMP:15993"/>
        <dbReference type="Rhea" id="RHEA-COMP:15994"/>
        <dbReference type="ChEBI" id="CHEBI:15378"/>
        <dbReference type="ChEBI" id="CHEBI:17319"/>
        <dbReference type="ChEBI" id="CHEBI:29947"/>
        <dbReference type="ChEBI" id="CHEBI:32722"/>
        <dbReference type="ChEBI" id="CHEBI:57618"/>
        <dbReference type="ChEBI" id="CHEBI:57844"/>
        <dbReference type="ChEBI" id="CHEBI:59789"/>
        <dbReference type="ChEBI" id="CHEBI:140311"/>
    </reaction>
</comment>
<dbReference type="PANTHER" id="PTHR30352:SF4">
    <property type="entry name" value="PYRUVATE FORMATE-LYASE 2-ACTIVATING ENZYME"/>
    <property type="match status" value="1"/>
</dbReference>
<dbReference type="SFLD" id="SFLDG01066">
    <property type="entry name" value="organic_radical-activating_enz"/>
    <property type="match status" value="1"/>
</dbReference>
<evidence type="ECO:0000256" key="9">
    <source>
        <dbReference type="ARBA" id="ARBA00047365"/>
    </source>
</evidence>
<evidence type="ECO:0000256" key="6">
    <source>
        <dbReference type="ARBA" id="ARBA00023002"/>
    </source>
</evidence>
<name>A0A4R2KMZ2_9FIRM</name>
<dbReference type="InterPro" id="IPR013785">
    <property type="entry name" value="Aldolase_TIM"/>
</dbReference>
<dbReference type="InterPro" id="IPR001989">
    <property type="entry name" value="Radical_activat_CS"/>
</dbReference>
<dbReference type="Proteomes" id="UP000294919">
    <property type="component" value="Unassembled WGS sequence"/>
</dbReference>
<keyword evidence="13" id="KW-1185">Reference proteome</keyword>
<keyword evidence="3" id="KW-0004">4Fe-4S</keyword>
<reference evidence="12 13" key="1">
    <citation type="submission" date="2019-03" db="EMBL/GenBank/DDBJ databases">
        <title>Genomic Encyclopedia of Type Strains, Phase IV (KMG-IV): sequencing the most valuable type-strain genomes for metagenomic binning, comparative biology and taxonomic classification.</title>
        <authorList>
            <person name="Goeker M."/>
        </authorList>
    </citation>
    <scope>NUCLEOTIDE SEQUENCE [LARGE SCALE GENOMIC DNA]</scope>
    <source>
        <strain evidence="12 13">DSM 102940</strain>
    </source>
</reference>
<dbReference type="PROSITE" id="PS01087">
    <property type="entry name" value="RADICAL_ACTIVATING"/>
    <property type="match status" value="1"/>
</dbReference>
<dbReference type="GO" id="GO:0051539">
    <property type="term" value="F:4 iron, 4 sulfur cluster binding"/>
    <property type="evidence" value="ECO:0007669"/>
    <property type="project" value="UniProtKB-KW"/>
</dbReference>
<dbReference type="InterPro" id="IPR007197">
    <property type="entry name" value="rSAM"/>
</dbReference>
<dbReference type="OrthoDB" id="9782387at2"/>
<evidence type="ECO:0000256" key="1">
    <source>
        <dbReference type="ARBA" id="ARBA00001966"/>
    </source>
</evidence>
<dbReference type="PROSITE" id="PS51918">
    <property type="entry name" value="RADICAL_SAM"/>
    <property type="match status" value="1"/>
</dbReference>
<feature type="domain" description="Radical SAM core" evidence="11">
    <location>
        <begin position="15"/>
        <end position="294"/>
    </location>
</feature>
<evidence type="ECO:0000256" key="5">
    <source>
        <dbReference type="ARBA" id="ARBA00022723"/>
    </source>
</evidence>
<dbReference type="GO" id="GO:0046872">
    <property type="term" value="F:metal ion binding"/>
    <property type="evidence" value="ECO:0007669"/>
    <property type="project" value="UniProtKB-KW"/>
</dbReference>
<dbReference type="SFLD" id="SFLDS00029">
    <property type="entry name" value="Radical_SAM"/>
    <property type="match status" value="1"/>
</dbReference>
<keyword evidence="6" id="KW-0560">Oxidoreductase</keyword>
<evidence type="ECO:0000256" key="8">
    <source>
        <dbReference type="ARBA" id="ARBA00023014"/>
    </source>
</evidence>
<comment type="caution">
    <text evidence="12">The sequence shown here is derived from an EMBL/GenBank/DDBJ whole genome shotgun (WGS) entry which is preliminary data.</text>
</comment>
<sequence length="299" mass="34596">MKKGRIINIQKYCVHDGPGIRTTVFFKGCPLNCWWCHNPESQKFEKEMMYNHEKCTMCGECEKRCEGKGIKLTENIFYDPTKCVFCENCIDFCINNAREMIGKEYTISELMKEIKKDQMFYQESGGGVTLSGGEVMTQITFVEELVRRCKENGMHVAIDTCGYVPFYSFERILDNTDIFLYDIKLIDSKRHEKYTGKPNELILDNMKKLSEKGANIHLRIPLIEGINTDGENIEGIIKFASDLKISKVNLLPYHEIGSDKYKRLNMDYKKGGMVRPTDQRLEEIKAMFKESKFEVKIGG</sequence>
<dbReference type="NCBIfam" id="TIGR02494">
    <property type="entry name" value="PFLE_PFLC"/>
    <property type="match status" value="1"/>
</dbReference>
<dbReference type="SFLD" id="SFLDG01118">
    <property type="entry name" value="activating_enzymes__group_2"/>
    <property type="match status" value="1"/>
</dbReference>